<evidence type="ECO:0000313" key="7">
    <source>
        <dbReference type="EMBL" id="KAK6180407.1"/>
    </source>
</evidence>
<accession>A0AAN8JM01</accession>
<evidence type="ECO:0000256" key="4">
    <source>
        <dbReference type="PROSITE-ProRule" id="PRU00024"/>
    </source>
</evidence>
<sequence>MAALNNKFNCSICLNRFTKPRIIDCHHTFCETCLDDYINKFTADNKFDCPVCRRAVCVPENGAQGFAINFYVDDLSEVVTESEKPVGVCELHHTETMDKFCSDCSEEICCKCMEDRHRDHNVEDLLDVQSSLVKEVNQLMQDLAERISVIQGYTDSVKTELTTYDDVTETVCTDVDEQVQKVCDAAQKLGDHFKSQLQRTKTEERTKLVKILERRQSDIYNIQSSLVYTKELMKDKSVFNSNDAIKRLMTLKTEIGCDSSNVLSSLNTGRFSPAYINTDLLYQLLGELSNHVDDGVLEHAFDLSLIRLDSSKWFYSAEQQVKNSRWRIGLIHSPKNFNSIAIGLSYEGEGGMTPDEFSVNLRLRFRPPKKYYFLMQTRITFFTSKSMYCRKN</sequence>
<dbReference type="PROSITE" id="PS00518">
    <property type="entry name" value="ZF_RING_1"/>
    <property type="match status" value="1"/>
</dbReference>
<name>A0AAN8JM01_PATCE</name>
<evidence type="ECO:0000259" key="5">
    <source>
        <dbReference type="PROSITE" id="PS50089"/>
    </source>
</evidence>
<evidence type="ECO:0000256" key="1">
    <source>
        <dbReference type="ARBA" id="ARBA00022723"/>
    </source>
</evidence>
<dbReference type="InterPro" id="IPR000315">
    <property type="entry name" value="Znf_B-box"/>
</dbReference>
<gene>
    <name evidence="7" type="ORF">SNE40_012570</name>
</gene>
<dbReference type="InterPro" id="IPR013083">
    <property type="entry name" value="Znf_RING/FYVE/PHD"/>
</dbReference>
<dbReference type="PROSITE" id="PS50089">
    <property type="entry name" value="ZF_RING_2"/>
    <property type="match status" value="1"/>
</dbReference>
<dbReference type="Gene3D" id="3.30.160.60">
    <property type="entry name" value="Classic Zinc Finger"/>
    <property type="match status" value="1"/>
</dbReference>
<keyword evidence="1" id="KW-0479">Metal-binding</keyword>
<dbReference type="PANTHER" id="PTHR25462:SF296">
    <property type="entry name" value="MEIOTIC P26, ISOFORM F"/>
    <property type="match status" value="1"/>
</dbReference>
<dbReference type="PROSITE" id="PS50119">
    <property type="entry name" value="ZF_BBOX"/>
    <property type="match status" value="1"/>
</dbReference>
<dbReference type="Pfam" id="PF00097">
    <property type="entry name" value="zf-C3HC4"/>
    <property type="match status" value="1"/>
</dbReference>
<dbReference type="GO" id="GO:0008270">
    <property type="term" value="F:zinc ion binding"/>
    <property type="evidence" value="ECO:0007669"/>
    <property type="project" value="UniProtKB-KW"/>
</dbReference>
<dbReference type="Gene3D" id="3.30.40.10">
    <property type="entry name" value="Zinc/RING finger domain, C3HC4 (zinc finger)"/>
    <property type="match status" value="1"/>
</dbReference>
<keyword evidence="8" id="KW-1185">Reference proteome</keyword>
<dbReference type="SUPFAM" id="SSF57850">
    <property type="entry name" value="RING/U-box"/>
    <property type="match status" value="1"/>
</dbReference>
<dbReference type="SMART" id="SM00336">
    <property type="entry name" value="BBOX"/>
    <property type="match status" value="1"/>
</dbReference>
<dbReference type="InterPro" id="IPR001841">
    <property type="entry name" value="Znf_RING"/>
</dbReference>
<proteinExistence type="predicted"/>
<dbReference type="AlphaFoldDB" id="A0AAN8JM01"/>
<feature type="domain" description="B box-type" evidence="6">
    <location>
        <begin position="84"/>
        <end position="125"/>
    </location>
</feature>
<dbReference type="SMART" id="SM00184">
    <property type="entry name" value="RING"/>
    <property type="match status" value="1"/>
</dbReference>
<dbReference type="InterPro" id="IPR017907">
    <property type="entry name" value="Znf_RING_CS"/>
</dbReference>
<dbReference type="Proteomes" id="UP001347796">
    <property type="component" value="Unassembled WGS sequence"/>
</dbReference>
<keyword evidence="2 4" id="KW-0863">Zinc-finger</keyword>
<dbReference type="EMBL" id="JAZGQO010000008">
    <property type="protein sequence ID" value="KAK6180407.1"/>
    <property type="molecule type" value="Genomic_DNA"/>
</dbReference>
<evidence type="ECO:0000259" key="6">
    <source>
        <dbReference type="PROSITE" id="PS50119"/>
    </source>
</evidence>
<evidence type="ECO:0000256" key="3">
    <source>
        <dbReference type="ARBA" id="ARBA00022833"/>
    </source>
</evidence>
<keyword evidence="3" id="KW-0862">Zinc</keyword>
<evidence type="ECO:0000256" key="2">
    <source>
        <dbReference type="ARBA" id="ARBA00022771"/>
    </source>
</evidence>
<dbReference type="InterPro" id="IPR047153">
    <property type="entry name" value="TRIM45/56/19-like"/>
</dbReference>
<comment type="caution">
    <text evidence="7">The sequence shown here is derived from an EMBL/GenBank/DDBJ whole genome shotgun (WGS) entry which is preliminary data.</text>
</comment>
<organism evidence="7 8">
    <name type="scientific">Patella caerulea</name>
    <name type="common">Rayed Mediterranean limpet</name>
    <dbReference type="NCBI Taxonomy" id="87958"/>
    <lineage>
        <taxon>Eukaryota</taxon>
        <taxon>Metazoa</taxon>
        <taxon>Spiralia</taxon>
        <taxon>Lophotrochozoa</taxon>
        <taxon>Mollusca</taxon>
        <taxon>Gastropoda</taxon>
        <taxon>Patellogastropoda</taxon>
        <taxon>Patelloidea</taxon>
        <taxon>Patellidae</taxon>
        <taxon>Patella</taxon>
    </lineage>
</organism>
<protein>
    <submittedName>
        <fullName evidence="7">Uncharacterized protein</fullName>
    </submittedName>
</protein>
<evidence type="ECO:0000313" key="8">
    <source>
        <dbReference type="Proteomes" id="UP001347796"/>
    </source>
</evidence>
<dbReference type="PANTHER" id="PTHR25462">
    <property type="entry name" value="BONUS, ISOFORM C-RELATED"/>
    <property type="match status" value="1"/>
</dbReference>
<reference evidence="7 8" key="1">
    <citation type="submission" date="2024-01" db="EMBL/GenBank/DDBJ databases">
        <title>The genome of the rayed Mediterranean limpet Patella caerulea (Linnaeus, 1758).</title>
        <authorList>
            <person name="Anh-Thu Weber A."/>
            <person name="Halstead-Nussloch G."/>
        </authorList>
    </citation>
    <scope>NUCLEOTIDE SEQUENCE [LARGE SCALE GENOMIC DNA]</scope>
    <source>
        <strain evidence="7">AATW-2023a</strain>
        <tissue evidence="7">Whole specimen</tissue>
    </source>
</reference>
<dbReference type="Pfam" id="PF00643">
    <property type="entry name" value="zf-B_box"/>
    <property type="match status" value="1"/>
</dbReference>
<feature type="domain" description="RING-type" evidence="5">
    <location>
        <begin position="10"/>
        <end position="53"/>
    </location>
</feature>
<dbReference type="SUPFAM" id="SSF57845">
    <property type="entry name" value="B-box zinc-binding domain"/>
    <property type="match status" value="1"/>
</dbReference>
<dbReference type="InterPro" id="IPR018957">
    <property type="entry name" value="Znf_C3HC4_RING-type"/>
</dbReference>